<gene>
    <name evidence="1" type="ORF">NLF92_11440</name>
</gene>
<dbReference type="Proteomes" id="UP001165413">
    <property type="component" value="Unassembled WGS sequence"/>
</dbReference>
<evidence type="ECO:0000313" key="2">
    <source>
        <dbReference type="Proteomes" id="UP001165413"/>
    </source>
</evidence>
<name>A0AA41X3X5_9ALTE</name>
<protein>
    <submittedName>
        <fullName evidence="1">Uncharacterized protein</fullName>
    </submittedName>
</protein>
<dbReference type="RefSeq" id="WP_254102057.1">
    <property type="nucleotide sequence ID" value="NZ_JANATA010000024.1"/>
</dbReference>
<comment type="caution">
    <text evidence="1">The sequence shown here is derived from an EMBL/GenBank/DDBJ whole genome shotgun (WGS) entry which is preliminary data.</text>
</comment>
<evidence type="ECO:0000313" key="1">
    <source>
        <dbReference type="EMBL" id="MCP3429558.1"/>
    </source>
</evidence>
<reference evidence="1" key="1">
    <citation type="submission" date="2022-07" db="EMBL/GenBank/DDBJ databases">
        <title>Characterization of the Novel Bacterium Alteromonas immobilis LMIT006 and Alteromonas gregis LMIT007.</title>
        <authorList>
            <person name="Lin X."/>
        </authorList>
    </citation>
    <scope>NUCLEOTIDE SEQUENCE</scope>
    <source>
        <strain evidence="1">LMIT007</strain>
    </source>
</reference>
<dbReference type="EMBL" id="JANATA010000024">
    <property type="protein sequence ID" value="MCP3429558.1"/>
    <property type="molecule type" value="Genomic_DNA"/>
</dbReference>
<dbReference type="AlphaFoldDB" id="A0AA41X3X5"/>
<keyword evidence="2" id="KW-1185">Reference proteome</keyword>
<sequence>MKELNLEEVKEVNGGNPYIVGAVIGWAVNTALDSAAESLSEVDWGSSMGDEDTNLAP</sequence>
<proteinExistence type="predicted"/>
<accession>A0AA41X3X5</accession>
<organism evidence="1 2">
    <name type="scientific">Opacimonas viscosa</name>
    <dbReference type="NCBI Taxonomy" id="2961944"/>
    <lineage>
        <taxon>Bacteria</taxon>
        <taxon>Pseudomonadati</taxon>
        <taxon>Pseudomonadota</taxon>
        <taxon>Gammaproteobacteria</taxon>
        <taxon>Alteromonadales</taxon>
        <taxon>Alteromonadaceae</taxon>
        <taxon>Opacimonas</taxon>
    </lineage>
</organism>